<dbReference type="GO" id="GO:0032561">
    <property type="term" value="F:guanyl ribonucleotide binding"/>
    <property type="evidence" value="ECO:0007669"/>
    <property type="project" value="UniProtKB-ARBA"/>
</dbReference>
<organism evidence="4">
    <name type="scientific">OCS116 cluster bacterium</name>
    <dbReference type="NCBI Taxonomy" id="2030921"/>
    <lineage>
        <taxon>Bacteria</taxon>
        <taxon>Pseudomonadati</taxon>
        <taxon>Pseudomonadota</taxon>
        <taxon>Alphaproteobacteria</taxon>
        <taxon>OCS116 cluster</taxon>
    </lineage>
</organism>
<feature type="domain" description="UPF0029" evidence="3">
    <location>
        <begin position="150"/>
        <end position="200"/>
    </location>
</feature>
<name>A0A2A4Z6K7_9PROT</name>
<reference evidence="4" key="2">
    <citation type="journal article" date="2018" name="ISME J.">
        <title>A dynamic microbial community with high functional redundancy inhabits the cold, oxic subseafloor aquifer.</title>
        <authorList>
            <person name="Tully B.J."/>
            <person name="Wheat C.G."/>
            <person name="Glazer B.T."/>
            <person name="Huber J.A."/>
        </authorList>
    </citation>
    <scope>NUCLEOTIDE SEQUENCE</scope>
    <source>
        <strain evidence="4">NORP83</strain>
    </source>
</reference>
<comment type="caution">
    <text evidence="4">The sequence shown here is derived from an EMBL/GenBank/DDBJ whole genome shotgun (WGS) entry which is preliminary data.</text>
</comment>
<dbReference type="NCBIfam" id="TIGR00257">
    <property type="entry name" value="IMPACT_YIGZ"/>
    <property type="match status" value="1"/>
</dbReference>
<dbReference type="AlphaFoldDB" id="A0A2A4Z6K7"/>
<feature type="domain" description="Impact N-terminal" evidence="2">
    <location>
        <begin position="23"/>
        <end position="128"/>
    </location>
</feature>
<dbReference type="EMBL" id="NVUS01000004">
    <property type="protein sequence ID" value="PCJ02531.1"/>
    <property type="molecule type" value="Genomic_DNA"/>
</dbReference>
<gene>
    <name evidence="4" type="ORF">COB13_04875</name>
</gene>
<evidence type="ECO:0000259" key="3">
    <source>
        <dbReference type="Pfam" id="PF09186"/>
    </source>
</evidence>
<dbReference type="InterPro" id="IPR020568">
    <property type="entry name" value="Ribosomal_Su5_D2-typ_SF"/>
</dbReference>
<proteinExistence type="inferred from homology"/>
<dbReference type="SUPFAM" id="SSF54211">
    <property type="entry name" value="Ribosomal protein S5 domain 2-like"/>
    <property type="match status" value="1"/>
</dbReference>
<dbReference type="GO" id="GO:0005737">
    <property type="term" value="C:cytoplasm"/>
    <property type="evidence" value="ECO:0007669"/>
    <property type="project" value="TreeGrafter"/>
</dbReference>
<reference key="1">
    <citation type="submission" date="2017-08" db="EMBL/GenBank/DDBJ databases">
        <title>A dynamic microbial community with high functional redundancy inhabits the cold, oxic subseafloor aquifer.</title>
        <authorList>
            <person name="Tully B.J."/>
            <person name="Wheat C.G."/>
            <person name="Glazer B.T."/>
            <person name="Huber J.A."/>
        </authorList>
    </citation>
    <scope>NUCLEOTIDE SEQUENCE [LARGE SCALE GENOMIC DNA]</scope>
</reference>
<dbReference type="GO" id="GO:0017111">
    <property type="term" value="F:ribonucleoside triphosphate phosphatase activity"/>
    <property type="evidence" value="ECO:0007669"/>
    <property type="project" value="UniProtKB-ARBA"/>
</dbReference>
<protein>
    <submittedName>
        <fullName evidence="4">YigZ family protein</fullName>
    </submittedName>
</protein>
<dbReference type="InterPro" id="IPR036956">
    <property type="entry name" value="Impact_N_sf"/>
</dbReference>
<dbReference type="SUPFAM" id="SSF54980">
    <property type="entry name" value="EF-G C-terminal domain-like"/>
    <property type="match status" value="1"/>
</dbReference>
<comment type="similarity">
    <text evidence="1">Belongs to the IMPACT family.</text>
</comment>
<accession>A0A2A4Z6K7</accession>
<evidence type="ECO:0000256" key="1">
    <source>
        <dbReference type="ARBA" id="ARBA00007665"/>
    </source>
</evidence>
<dbReference type="InterPro" id="IPR015796">
    <property type="entry name" value="Impact_YigZ-like"/>
</dbReference>
<dbReference type="Gene3D" id="3.30.70.240">
    <property type="match status" value="1"/>
</dbReference>
<dbReference type="InterPro" id="IPR001498">
    <property type="entry name" value="Impact_N"/>
</dbReference>
<dbReference type="InterPro" id="IPR015269">
    <property type="entry name" value="UPF0029_Impact_C"/>
</dbReference>
<evidence type="ECO:0000313" key="4">
    <source>
        <dbReference type="EMBL" id="PCJ02531.1"/>
    </source>
</evidence>
<sequence>MKKVPYISYKVPKSAVNHQEMVKKSRFIVDIANTPDLEAAKKFIAEIKLKYPDARHHCWAHVAGVPNGSHVLGFSDDGEPNGTAGKPMLNVLVGSGFGDITAIVTRYFGGVKLGTGGLVRAYGGGLNAAMQLLEVVDKIPELTMIGNSGYEHQAAIEQILQAYEIVDMNKQFDDKVRWQVKMDARKVDEAIELITERTSANAVFTIDE</sequence>
<dbReference type="Pfam" id="PF09186">
    <property type="entry name" value="DUF1949"/>
    <property type="match status" value="1"/>
</dbReference>
<dbReference type="InterPro" id="IPR035647">
    <property type="entry name" value="EFG_III/V"/>
</dbReference>
<dbReference type="InterPro" id="IPR023582">
    <property type="entry name" value="Impact"/>
</dbReference>
<dbReference type="PANTHER" id="PTHR16301">
    <property type="entry name" value="IMPACT-RELATED"/>
    <property type="match status" value="1"/>
</dbReference>
<dbReference type="PANTHER" id="PTHR16301:SF20">
    <property type="entry name" value="IMPACT FAMILY MEMBER YIGZ"/>
    <property type="match status" value="1"/>
</dbReference>
<evidence type="ECO:0000259" key="2">
    <source>
        <dbReference type="Pfam" id="PF01205"/>
    </source>
</evidence>
<dbReference type="Gene3D" id="3.30.230.30">
    <property type="entry name" value="Impact, N-terminal domain"/>
    <property type="match status" value="1"/>
</dbReference>
<dbReference type="GO" id="GO:0006446">
    <property type="term" value="P:regulation of translational initiation"/>
    <property type="evidence" value="ECO:0007669"/>
    <property type="project" value="TreeGrafter"/>
</dbReference>
<dbReference type="Pfam" id="PF01205">
    <property type="entry name" value="Impact_N"/>
    <property type="match status" value="1"/>
</dbReference>